<feature type="chain" id="PRO_5046419461" evidence="2">
    <location>
        <begin position="26"/>
        <end position="191"/>
    </location>
</feature>
<sequence length="191" mass="19264">MPRKRASTVAALAITFALGVAPAAAASSPSTHPSSASASSHSVNKPSAKAIVKTGPATATADNGGRLEARFTVTGFGAFEAGGLAFGGTLAGKVISPSGQVLGRFVDEGFFMFIPAHEVNATCSRFSVLLTNVIRLNGVRYDVHASAVVAEKPGRSNDPGTALCDVAFLIGPGEDPDGAAALLNRIVKVAS</sequence>
<proteinExistence type="predicted"/>
<reference evidence="4" key="1">
    <citation type="journal article" date="2019" name="Int. J. Syst. Evol. Microbiol.">
        <title>The Global Catalogue of Microorganisms (GCM) 10K type strain sequencing project: providing services to taxonomists for standard genome sequencing and annotation.</title>
        <authorList>
            <consortium name="The Broad Institute Genomics Platform"/>
            <consortium name="The Broad Institute Genome Sequencing Center for Infectious Disease"/>
            <person name="Wu L."/>
            <person name="Ma J."/>
        </authorList>
    </citation>
    <scope>NUCLEOTIDE SEQUENCE [LARGE SCALE GENOMIC DNA]</scope>
    <source>
        <strain evidence="4">JCM 30742</strain>
    </source>
</reference>
<feature type="signal peptide" evidence="2">
    <location>
        <begin position="1"/>
        <end position="25"/>
    </location>
</feature>
<feature type="compositionally biased region" description="Low complexity" evidence="1">
    <location>
        <begin position="29"/>
        <end position="42"/>
    </location>
</feature>
<evidence type="ECO:0000313" key="3">
    <source>
        <dbReference type="EMBL" id="GAA3687529.1"/>
    </source>
</evidence>
<accession>A0ABP7CGR5</accession>
<dbReference type="Proteomes" id="UP001500752">
    <property type="component" value="Unassembled WGS sequence"/>
</dbReference>
<keyword evidence="2" id="KW-0732">Signal</keyword>
<feature type="region of interest" description="Disordered" evidence="1">
    <location>
        <begin position="29"/>
        <end position="49"/>
    </location>
</feature>
<gene>
    <name evidence="3" type="ORF">GCM10023081_26060</name>
</gene>
<comment type="caution">
    <text evidence="3">The sequence shown here is derived from an EMBL/GenBank/DDBJ whole genome shotgun (WGS) entry which is preliminary data.</text>
</comment>
<protein>
    <submittedName>
        <fullName evidence="3">Uncharacterized protein</fullName>
    </submittedName>
</protein>
<keyword evidence="4" id="KW-1185">Reference proteome</keyword>
<name>A0ABP7CGR5_9MICC</name>
<evidence type="ECO:0000256" key="2">
    <source>
        <dbReference type="SAM" id="SignalP"/>
    </source>
</evidence>
<evidence type="ECO:0000256" key="1">
    <source>
        <dbReference type="SAM" id="MobiDB-lite"/>
    </source>
</evidence>
<dbReference type="EMBL" id="BAABEO010000018">
    <property type="protein sequence ID" value="GAA3687529.1"/>
    <property type="molecule type" value="Genomic_DNA"/>
</dbReference>
<evidence type="ECO:0000313" key="4">
    <source>
        <dbReference type="Proteomes" id="UP001500752"/>
    </source>
</evidence>
<organism evidence="3 4">
    <name type="scientific">Arthrobacter ginkgonis</name>
    <dbReference type="NCBI Taxonomy" id="1630594"/>
    <lineage>
        <taxon>Bacteria</taxon>
        <taxon>Bacillati</taxon>
        <taxon>Actinomycetota</taxon>
        <taxon>Actinomycetes</taxon>
        <taxon>Micrococcales</taxon>
        <taxon>Micrococcaceae</taxon>
        <taxon>Arthrobacter</taxon>
    </lineage>
</organism>